<dbReference type="InterPro" id="IPR050109">
    <property type="entry name" value="HTH-type_TetR-like_transc_reg"/>
</dbReference>
<name>A0A919SRZ8_9ACTN</name>
<dbReference type="Gene3D" id="1.10.357.10">
    <property type="entry name" value="Tetracycline Repressor, domain 2"/>
    <property type="match status" value="1"/>
</dbReference>
<dbReference type="SUPFAM" id="SSF48498">
    <property type="entry name" value="Tetracyclin repressor-like, C-terminal domain"/>
    <property type="match status" value="1"/>
</dbReference>
<evidence type="ECO:0000256" key="3">
    <source>
        <dbReference type="ARBA" id="ARBA00023163"/>
    </source>
</evidence>
<accession>A0A919SRZ8</accession>
<evidence type="ECO:0000259" key="5">
    <source>
        <dbReference type="PROSITE" id="PS50977"/>
    </source>
</evidence>
<dbReference type="Proteomes" id="UP000681340">
    <property type="component" value="Unassembled WGS sequence"/>
</dbReference>
<dbReference type="RefSeq" id="WP_212993412.1">
    <property type="nucleotide sequence ID" value="NZ_BAABEA010000047.1"/>
</dbReference>
<dbReference type="InterPro" id="IPR036271">
    <property type="entry name" value="Tet_transcr_reg_TetR-rel_C_sf"/>
</dbReference>
<evidence type="ECO:0000313" key="7">
    <source>
        <dbReference type="Proteomes" id="UP000681340"/>
    </source>
</evidence>
<gene>
    <name evidence="6" type="ORF">Aau02nite_76010</name>
</gene>
<keyword evidence="2 4" id="KW-0238">DNA-binding</keyword>
<dbReference type="PANTHER" id="PTHR30055:SF220">
    <property type="entry name" value="TETR-FAMILY REGULATORY PROTEIN"/>
    <property type="match status" value="1"/>
</dbReference>
<comment type="caution">
    <text evidence="6">The sequence shown here is derived from an EMBL/GenBank/DDBJ whole genome shotgun (WGS) entry which is preliminary data.</text>
</comment>
<dbReference type="InterPro" id="IPR025996">
    <property type="entry name" value="MT1864/Rv1816-like_C"/>
</dbReference>
<proteinExistence type="predicted"/>
<organism evidence="6 7">
    <name type="scientific">Actinoplanes auranticolor</name>
    <dbReference type="NCBI Taxonomy" id="47988"/>
    <lineage>
        <taxon>Bacteria</taxon>
        <taxon>Bacillati</taxon>
        <taxon>Actinomycetota</taxon>
        <taxon>Actinomycetes</taxon>
        <taxon>Micromonosporales</taxon>
        <taxon>Micromonosporaceae</taxon>
        <taxon>Actinoplanes</taxon>
    </lineage>
</organism>
<reference evidence="6" key="1">
    <citation type="submission" date="2021-03" db="EMBL/GenBank/DDBJ databases">
        <title>Whole genome shotgun sequence of Actinoplanes auranticolor NBRC 12245.</title>
        <authorList>
            <person name="Komaki H."/>
            <person name="Tamura T."/>
        </authorList>
    </citation>
    <scope>NUCLEOTIDE SEQUENCE</scope>
    <source>
        <strain evidence="6">NBRC 12245</strain>
    </source>
</reference>
<evidence type="ECO:0000256" key="2">
    <source>
        <dbReference type="ARBA" id="ARBA00023125"/>
    </source>
</evidence>
<dbReference type="SUPFAM" id="SSF46689">
    <property type="entry name" value="Homeodomain-like"/>
    <property type="match status" value="1"/>
</dbReference>
<evidence type="ECO:0000256" key="4">
    <source>
        <dbReference type="PROSITE-ProRule" id="PRU00335"/>
    </source>
</evidence>
<dbReference type="PROSITE" id="PS50977">
    <property type="entry name" value="HTH_TETR_2"/>
    <property type="match status" value="1"/>
</dbReference>
<evidence type="ECO:0000256" key="1">
    <source>
        <dbReference type="ARBA" id="ARBA00023015"/>
    </source>
</evidence>
<keyword evidence="1" id="KW-0805">Transcription regulation</keyword>
<feature type="domain" description="HTH tetR-type" evidence="5">
    <location>
        <begin position="10"/>
        <end position="68"/>
    </location>
</feature>
<evidence type="ECO:0000313" key="6">
    <source>
        <dbReference type="EMBL" id="GIM77452.1"/>
    </source>
</evidence>
<dbReference type="AlphaFoldDB" id="A0A919SRZ8"/>
<sequence>MSTSRPYHHGDLPAALLDAALTLLEEDETFSLRAVARRAGVSPNAPYRHYADKEALLATLATYGFAQLADRLEAAAELTDMAEQYVAFALAHPGLFRLMYGRPTANAAAARTAEILASRLAAPALQIGAWAMVHGLAVLLLDGKLTCADPAQLVRTTVAAALTPAAQAGNRLDS</sequence>
<dbReference type="InterPro" id="IPR001647">
    <property type="entry name" value="HTH_TetR"/>
</dbReference>
<keyword evidence="7" id="KW-1185">Reference proteome</keyword>
<protein>
    <submittedName>
        <fullName evidence="6">TetR family transcriptional regulator</fullName>
    </submittedName>
</protein>
<dbReference type="Pfam" id="PF00440">
    <property type="entry name" value="TetR_N"/>
    <property type="match status" value="1"/>
</dbReference>
<dbReference type="GO" id="GO:0000976">
    <property type="term" value="F:transcription cis-regulatory region binding"/>
    <property type="evidence" value="ECO:0007669"/>
    <property type="project" value="TreeGrafter"/>
</dbReference>
<dbReference type="PANTHER" id="PTHR30055">
    <property type="entry name" value="HTH-TYPE TRANSCRIPTIONAL REGULATOR RUTR"/>
    <property type="match status" value="1"/>
</dbReference>
<dbReference type="Pfam" id="PF13305">
    <property type="entry name" value="TetR_C_33"/>
    <property type="match status" value="1"/>
</dbReference>
<keyword evidence="3" id="KW-0804">Transcription</keyword>
<dbReference type="GO" id="GO:0003700">
    <property type="term" value="F:DNA-binding transcription factor activity"/>
    <property type="evidence" value="ECO:0007669"/>
    <property type="project" value="TreeGrafter"/>
</dbReference>
<dbReference type="EMBL" id="BOQL01000066">
    <property type="protein sequence ID" value="GIM77452.1"/>
    <property type="molecule type" value="Genomic_DNA"/>
</dbReference>
<dbReference type="InterPro" id="IPR009057">
    <property type="entry name" value="Homeodomain-like_sf"/>
</dbReference>
<feature type="DNA-binding region" description="H-T-H motif" evidence="4">
    <location>
        <begin position="31"/>
        <end position="50"/>
    </location>
</feature>